<keyword evidence="3" id="KW-1185">Reference proteome</keyword>
<name>A0ABY6TZ96_BIOOC</name>
<accession>A0ABY6TZ96</accession>
<proteinExistence type="predicted"/>
<evidence type="ECO:0000313" key="2">
    <source>
        <dbReference type="EMBL" id="VUC24024.1"/>
    </source>
</evidence>
<comment type="caution">
    <text evidence="2">The sequence shown here is derived from an EMBL/GenBank/DDBJ whole genome shotgun (WGS) entry which is preliminary data.</text>
</comment>
<evidence type="ECO:0000256" key="1">
    <source>
        <dbReference type="SAM" id="MobiDB-lite"/>
    </source>
</evidence>
<reference evidence="2 3" key="1">
    <citation type="submission" date="2019-06" db="EMBL/GenBank/DDBJ databases">
        <authorList>
            <person name="Broberg M."/>
        </authorList>
    </citation>
    <scope>NUCLEOTIDE SEQUENCE [LARGE SCALE GENOMIC DNA]</scope>
</reference>
<dbReference type="PANTHER" id="PTHR38166">
    <property type="entry name" value="C2H2-TYPE DOMAIN-CONTAINING PROTEIN-RELATED"/>
    <property type="match status" value="1"/>
</dbReference>
<feature type="region of interest" description="Disordered" evidence="1">
    <location>
        <begin position="1"/>
        <end position="34"/>
    </location>
</feature>
<dbReference type="PANTHER" id="PTHR38166:SF1">
    <property type="entry name" value="C2H2-TYPE DOMAIN-CONTAINING PROTEIN"/>
    <property type="match status" value="1"/>
</dbReference>
<sequence>MADFGTTSKRPTATAHPPRTRLRPTRRGARARRASVNISDASDMAGTFACPFYRKDPFQYVDCVNYRLTRLSDVKQHLQRRHLDDLSMRCPICTEVFTSSSEREKHVKSSTCCINSTSLEPLSPNFEQSSQPMLKTRSSRGMTPSEMYFDLWDGLFGKDTRPLNPYLGPVFLETTATLRGLWETERSSILRSIISGKTPLWILDEQTLSTMLVDTFDQLQDRFEDRVTSQCSARMTNIPTSTDLLNKQRAGLDIGGDPTEQFDCYESLNLGLGIDEFDNQFSIPGCSTSVATRLFSQDPAASASNRAHYVSKNLENGEDNSLNGNKEYQTAREAPIERFPTSDFGSDFVFDLQQPFQF</sequence>
<gene>
    <name evidence="2" type="ORF">CLO192961_LOCUS132575</name>
</gene>
<evidence type="ECO:0008006" key="4">
    <source>
        <dbReference type="Google" id="ProtNLM"/>
    </source>
</evidence>
<evidence type="ECO:0000313" key="3">
    <source>
        <dbReference type="Proteomes" id="UP000766486"/>
    </source>
</evidence>
<dbReference type="EMBL" id="CABFNS010000715">
    <property type="protein sequence ID" value="VUC24024.1"/>
    <property type="molecule type" value="Genomic_DNA"/>
</dbReference>
<protein>
    <recommendedName>
        <fullName evidence="4">C2H2-type domain-containing protein</fullName>
    </recommendedName>
</protein>
<dbReference type="Proteomes" id="UP000766486">
    <property type="component" value="Unassembled WGS sequence"/>
</dbReference>
<dbReference type="Gene3D" id="3.30.160.60">
    <property type="entry name" value="Classic Zinc Finger"/>
    <property type="match status" value="1"/>
</dbReference>
<organism evidence="2 3">
    <name type="scientific">Bionectria ochroleuca</name>
    <name type="common">Gliocladium roseum</name>
    <dbReference type="NCBI Taxonomy" id="29856"/>
    <lineage>
        <taxon>Eukaryota</taxon>
        <taxon>Fungi</taxon>
        <taxon>Dikarya</taxon>
        <taxon>Ascomycota</taxon>
        <taxon>Pezizomycotina</taxon>
        <taxon>Sordariomycetes</taxon>
        <taxon>Hypocreomycetidae</taxon>
        <taxon>Hypocreales</taxon>
        <taxon>Bionectriaceae</taxon>
        <taxon>Clonostachys</taxon>
    </lineage>
</organism>
<feature type="compositionally biased region" description="Basic residues" evidence="1">
    <location>
        <begin position="18"/>
        <end position="33"/>
    </location>
</feature>